<keyword evidence="9 14" id="KW-1133">Transmembrane helix</keyword>
<feature type="domain" description="Cyclic nucleotide-binding" evidence="15">
    <location>
        <begin position="347"/>
        <end position="449"/>
    </location>
</feature>
<keyword evidence="8 14" id="KW-0630">Potassium</keyword>
<evidence type="ECO:0000256" key="6">
    <source>
        <dbReference type="ARBA" id="ARBA00022826"/>
    </source>
</evidence>
<dbReference type="PROSITE" id="PS50297">
    <property type="entry name" value="ANK_REP_REGION"/>
    <property type="match status" value="3"/>
</dbReference>
<comment type="subcellular location">
    <subcellularLocation>
        <location evidence="1 14">Membrane</location>
        <topology evidence="1 14">Multi-pass membrane protein</topology>
    </subcellularLocation>
</comment>
<feature type="repeat" description="ANK" evidence="13">
    <location>
        <begin position="525"/>
        <end position="557"/>
    </location>
</feature>
<feature type="transmembrane region" description="Helical" evidence="14">
    <location>
        <begin position="246"/>
        <end position="268"/>
    </location>
</feature>
<evidence type="ECO:0000256" key="9">
    <source>
        <dbReference type="ARBA" id="ARBA00022989"/>
    </source>
</evidence>
<evidence type="ECO:0000256" key="3">
    <source>
        <dbReference type="ARBA" id="ARBA00022448"/>
    </source>
</evidence>
<feature type="repeat" description="ANK" evidence="13">
    <location>
        <begin position="558"/>
        <end position="590"/>
    </location>
</feature>
<keyword evidence="12 14" id="KW-0407">Ion channel</keyword>
<dbReference type="PROSITE" id="PS51490">
    <property type="entry name" value="KHA"/>
    <property type="match status" value="1"/>
</dbReference>
<feature type="domain" description="KHA" evidence="16">
    <location>
        <begin position="770"/>
        <end position="844"/>
    </location>
</feature>
<dbReference type="FunFam" id="2.60.120.10:FF:000074">
    <property type="entry name" value="Potassium channel KAT2"/>
    <property type="match status" value="1"/>
</dbReference>
<dbReference type="InterPro" id="IPR005821">
    <property type="entry name" value="Ion_trans_dom"/>
</dbReference>
<evidence type="ECO:0000256" key="1">
    <source>
        <dbReference type="ARBA" id="ARBA00004141"/>
    </source>
</evidence>
<comment type="subunit">
    <text evidence="14">The potassium channel is composed of a homo- or heterotetrameric complex of pore-forming subunits.</text>
</comment>
<feature type="transmembrane region" description="Helical" evidence="14">
    <location>
        <begin position="68"/>
        <end position="86"/>
    </location>
</feature>
<dbReference type="PANTHER" id="PTHR45743">
    <property type="entry name" value="POTASSIUM CHANNEL AKT1"/>
    <property type="match status" value="1"/>
</dbReference>
<comment type="function">
    <text evidence="14">Potassium channel.</text>
</comment>
<evidence type="ECO:0000256" key="8">
    <source>
        <dbReference type="ARBA" id="ARBA00022958"/>
    </source>
</evidence>
<dbReference type="Gene3D" id="2.60.120.10">
    <property type="entry name" value="Jelly Rolls"/>
    <property type="match status" value="1"/>
</dbReference>
<keyword evidence="3 14" id="KW-0813">Transport</keyword>
<keyword evidence="13" id="KW-0040">ANK repeat</keyword>
<dbReference type="EMBL" id="VOIH02000005">
    <property type="protein sequence ID" value="KAF3447168.1"/>
    <property type="molecule type" value="Genomic_DNA"/>
</dbReference>
<dbReference type="Pfam" id="PF00520">
    <property type="entry name" value="Ion_trans"/>
    <property type="match status" value="2"/>
</dbReference>
<dbReference type="PROSITE" id="PS50088">
    <property type="entry name" value="ANK_REPEAT"/>
    <property type="match status" value="3"/>
</dbReference>
<dbReference type="InterPro" id="IPR000595">
    <property type="entry name" value="cNMP-bd_dom"/>
</dbReference>
<dbReference type="InterPro" id="IPR036770">
    <property type="entry name" value="Ankyrin_rpt-contain_sf"/>
</dbReference>
<feature type="transmembrane region" description="Helical" evidence="14">
    <location>
        <begin position="106"/>
        <end position="124"/>
    </location>
</feature>
<organism evidence="17 18">
    <name type="scientific">Rhamnella rubrinervis</name>
    <dbReference type="NCBI Taxonomy" id="2594499"/>
    <lineage>
        <taxon>Eukaryota</taxon>
        <taxon>Viridiplantae</taxon>
        <taxon>Streptophyta</taxon>
        <taxon>Embryophyta</taxon>
        <taxon>Tracheophyta</taxon>
        <taxon>Spermatophyta</taxon>
        <taxon>Magnoliopsida</taxon>
        <taxon>eudicotyledons</taxon>
        <taxon>Gunneridae</taxon>
        <taxon>Pentapetalae</taxon>
        <taxon>rosids</taxon>
        <taxon>fabids</taxon>
        <taxon>Rosales</taxon>
        <taxon>Rhamnaceae</taxon>
        <taxon>rhamnoid group</taxon>
        <taxon>Rhamneae</taxon>
        <taxon>Rhamnella</taxon>
    </lineage>
</organism>
<dbReference type="Pfam" id="PF00027">
    <property type="entry name" value="cNMP_binding"/>
    <property type="match status" value="1"/>
</dbReference>
<evidence type="ECO:0000256" key="7">
    <source>
        <dbReference type="ARBA" id="ARBA00022882"/>
    </source>
</evidence>
<keyword evidence="7 14" id="KW-0851">Voltage-gated channel</keyword>
<evidence type="ECO:0000256" key="4">
    <source>
        <dbReference type="ARBA" id="ARBA00022538"/>
    </source>
</evidence>
<proteinExistence type="inferred from homology"/>
<protein>
    <recommendedName>
        <fullName evidence="14">Potassium channel</fullName>
    </recommendedName>
</protein>
<dbReference type="OrthoDB" id="426293at2759"/>
<dbReference type="PRINTS" id="PR01463">
    <property type="entry name" value="EAGCHANLFMLY"/>
</dbReference>
<comment type="caution">
    <text evidence="17">The sequence shown here is derived from an EMBL/GenBank/DDBJ whole genome shotgun (WGS) entry which is preliminary data.</text>
</comment>
<evidence type="ECO:0000256" key="13">
    <source>
        <dbReference type="PROSITE-ProRule" id="PRU00023"/>
    </source>
</evidence>
<keyword evidence="11 14" id="KW-0472">Membrane</keyword>
<dbReference type="Gene3D" id="1.25.40.20">
    <property type="entry name" value="Ankyrin repeat-containing domain"/>
    <property type="match status" value="1"/>
</dbReference>
<dbReference type="Pfam" id="PF12796">
    <property type="entry name" value="Ank_2"/>
    <property type="match status" value="2"/>
</dbReference>
<gene>
    <name evidence="17" type="ORF">FNV43_RR12348</name>
</gene>
<keyword evidence="4 14" id="KW-0633">Potassium transport</keyword>
<dbReference type="CDD" id="cd00038">
    <property type="entry name" value="CAP_ED"/>
    <property type="match status" value="1"/>
</dbReference>
<dbReference type="InterPro" id="IPR002110">
    <property type="entry name" value="Ankyrin_rpt"/>
</dbReference>
<dbReference type="InterPro" id="IPR003938">
    <property type="entry name" value="K_chnl_volt-dep_EAG/ELK/ERG"/>
</dbReference>
<keyword evidence="10 14" id="KW-0406">Ion transport</keyword>
<dbReference type="Proteomes" id="UP000796880">
    <property type="component" value="Unassembled WGS sequence"/>
</dbReference>
<dbReference type="SMART" id="SM00248">
    <property type="entry name" value="ANK"/>
    <property type="match status" value="5"/>
</dbReference>
<reference evidence="17" key="1">
    <citation type="submission" date="2020-03" db="EMBL/GenBank/DDBJ databases">
        <title>A high-quality chromosome-level genome assembly of a woody plant with both climbing and erect habits, Rhamnella rubrinervis.</title>
        <authorList>
            <person name="Lu Z."/>
            <person name="Yang Y."/>
            <person name="Zhu X."/>
            <person name="Sun Y."/>
        </authorList>
    </citation>
    <scope>NUCLEOTIDE SEQUENCE</scope>
    <source>
        <strain evidence="17">BYM</strain>
        <tissue evidence="17">Leaf</tissue>
    </source>
</reference>
<evidence type="ECO:0000313" key="18">
    <source>
        <dbReference type="Proteomes" id="UP000796880"/>
    </source>
</evidence>
<evidence type="ECO:0000256" key="10">
    <source>
        <dbReference type="ARBA" id="ARBA00023065"/>
    </source>
</evidence>
<comment type="caution">
    <text evidence="14">Lacks conserved residue(s) required for the propagation of feature annotation.</text>
</comment>
<accession>A0A8K0H7T3</accession>
<dbReference type="PRINTS" id="PR01415">
    <property type="entry name" value="ANKYRIN"/>
</dbReference>
<dbReference type="SUPFAM" id="SSF81324">
    <property type="entry name" value="Voltage-gated potassium channels"/>
    <property type="match status" value="1"/>
</dbReference>
<evidence type="ECO:0000259" key="15">
    <source>
        <dbReference type="PROSITE" id="PS50042"/>
    </source>
</evidence>
<dbReference type="AlphaFoldDB" id="A0A8K0H7T3"/>
<dbReference type="InterPro" id="IPR014710">
    <property type="entry name" value="RmlC-like_jellyroll"/>
</dbReference>
<feature type="repeat" description="ANK" evidence="13">
    <location>
        <begin position="622"/>
        <end position="654"/>
    </location>
</feature>
<feature type="transmembrane region" description="Helical" evidence="14">
    <location>
        <begin position="145"/>
        <end position="168"/>
    </location>
</feature>
<dbReference type="GO" id="GO:0034702">
    <property type="term" value="C:monoatomic ion channel complex"/>
    <property type="evidence" value="ECO:0007669"/>
    <property type="project" value="UniProtKB-KW"/>
</dbReference>
<comment type="domain">
    <text evidence="14">The KHA domain (rich in hydrophobic and acidic residues) present in the C-terminal part is likely to be important for tetramerization.</text>
</comment>
<dbReference type="SUPFAM" id="SSF48403">
    <property type="entry name" value="Ankyrin repeat"/>
    <property type="match status" value="1"/>
</dbReference>
<dbReference type="GO" id="GO:0005249">
    <property type="term" value="F:voltage-gated potassium channel activity"/>
    <property type="evidence" value="ECO:0007669"/>
    <property type="project" value="UniProtKB-UniRule"/>
</dbReference>
<dbReference type="Gene3D" id="1.10.287.70">
    <property type="match status" value="1"/>
</dbReference>
<sequence>MVQRTKPGIFIGSMCGKTPEPDHKEPLSRDEGSHYSLTGILPSLGATARNTRRGKLSRFIISPFHPHYRIWQGFLVLLVFYTAWVSPFEFGFLDKPRGALAIADNFVNAIFAIDIVLTFFVAYLDKTSYLLVDDPKLIAKKYAKTWLILDIVSTIPPKLLGVYCLILLRHMATSTCFVYGVSEELVPCLPDWRRTETIATFGFVAQSLFVLWVRYVTSMYWSIVTMTTTGYGDLHPVNSREMTFDIIYMLFNLGLQAYLIGNMTNLVVHRTARTRQFRDSIQAASGFAQRNQLPERLQDQMLAHLCLKFRIDSEGLQQQETLDALPKAIRSSISHYLFYPLVDGVYLFHGVSNDLLFQLVSEMKAEYFPPNEDVILQNEAPTDLYLLVTGTVEIVMQRNGIEQVVGEANTGDVVGEIGMLCYRPQPFTVRTKRLCQLLRLNRTAFLSIVQANVGDGTIIMNNLLQHLKELKDPMMAEILLDTETMLTRGRMDLPLTLCFAAMRGDDVLLNKLLRRGSDPNEMDGKGRTAMHIAAANGNEACVILLLEYGANPNIRDVEGNVPLREAIMGKHESVIKLLLDNNAEITNENVGDFACAIVEQNNLELLKEISRYGCDITLPKTNGTTALHAAVCEGNNEIVQFLLEQGADFDKPDVNGWTPRALADHQGHEEIKEIFQNKINEIKKPTFPISVPKDPSGSHFTKYMSDPNIPPYNHDAPTDNINSHRRRACNYSNSLFGMMSNANIDEIDLVNGGRGSFATSRSMNEHPTARVIISCQGKVEAPGKLVLLPDSLQGLLDIGAKKFGFCPTKVFTKDGAEIEDIEIIRDGDHLILASDGIDNSKTNI</sequence>
<dbReference type="InterPro" id="IPR018490">
    <property type="entry name" value="cNMP-bd_dom_sf"/>
</dbReference>
<keyword evidence="5 14" id="KW-0812">Transmembrane</keyword>
<evidence type="ECO:0000259" key="16">
    <source>
        <dbReference type="PROSITE" id="PS51490"/>
    </source>
</evidence>
<dbReference type="PANTHER" id="PTHR45743:SF42">
    <property type="entry name" value="POTASSIUM CHANNEL"/>
    <property type="match status" value="1"/>
</dbReference>
<dbReference type="SUPFAM" id="SSF51206">
    <property type="entry name" value="cAMP-binding domain-like"/>
    <property type="match status" value="1"/>
</dbReference>
<name>A0A8K0H7T3_9ROSA</name>
<evidence type="ECO:0000256" key="11">
    <source>
        <dbReference type="ARBA" id="ARBA00023136"/>
    </source>
</evidence>
<dbReference type="InterPro" id="IPR021789">
    <property type="entry name" value="KHA_dom"/>
</dbReference>
<dbReference type="PROSITE" id="PS50042">
    <property type="entry name" value="CNMP_BINDING_3"/>
    <property type="match status" value="1"/>
</dbReference>
<evidence type="ECO:0000256" key="14">
    <source>
        <dbReference type="RuleBase" id="RU369015"/>
    </source>
</evidence>
<dbReference type="InterPro" id="IPR045319">
    <property type="entry name" value="KAT/AKT"/>
</dbReference>
<comment type="similarity">
    <text evidence="2 14">Belongs to the potassium channel family. Plant (TC 1.A.1.4) subfamily.</text>
</comment>
<evidence type="ECO:0000256" key="12">
    <source>
        <dbReference type="ARBA" id="ARBA00023303"/>
    </source>
</evidence>
<keyword evidence="18" id="KW-1185">Reference proteome</keyword>
<comment type="domain">
    <text evidence="14">The segment S4 is probably the voltage-sensor and is characterized by a series of positively charged amino acids. The pore-forming region H5 is enclosed by the transmembrane segments S5 and S6 in the Shaker-type (1P/6TM) and contains the GYGD signature motif which seems to be involved in potassium selectivity.</text>
</comment>
<dbReference type="SMART" id="SM00100">
    <property type="entry name" value="cNMP"/>
    <property type="match status" value="1"/>
</dbReference>
<keyword evidence="6 14" id="KW-0631">Potassium channel</keyword>
<evidence type="ECO:0000256" key="2">
    <source>
        <dbReference type="ARBA" id="ARBA00007929"/>
    </source>
</evidence>
<dbReference type="Pfam" id="PF11834">
    <property type="entry name" value="KHA"/>
    <property type="match status" value="1"/>
</dbReference>
<evidence type="ECO:0000313" key="17">
    <source>
        <dbReference type="EMBL" id="KAF3447168.1"/>
    </source>
</evidence>
<evidence type="ECO:0000256" key="5">
    <source>
        <dbReference type="ARBA" id="ARBA00022692"/>
    </source>
</evidence>